<organism evidence="3">
    <name type="scientific">marine metagenome</name>
    <dbReference type="NCBI Taxonomy" id="408172"/>
    <lineage>
        <taxon>unclassified sequences</taxon>
        <taxon>metagenomes</taxon>
        <taxon>ecological metagenomes</taxon>
    </lineage>
</organism>
<feature type="non-terminal residue" evidence="3">
    <location>
        <position position="1"/>
    </location>
</feature>
<feature type="non-terminal residue" evidence="3">
    <location>
        <position position="261"/>
    </location>
</feature>
<dbReference type="PROSITE" id="PS50164">
    <property type="entry name" value="GIY_YIG"/>
    <property type="match status" value="1"/>
</dbReference>
<dbReference type="SUPFAM" id="SSF46600">
    <property type="entry name" value="C-terminal UvrC-binding domain of UvrB"/>
    <property type="match status" value="1"/>
</dbReference>
<dbReference type="InterPro" id="IPR036876">
    <property type="entry name" value="UVR_dom_sf"/>
</dbReference>
<dbReference type="InterPro" id="IPR000305">
    <property type="entry name" value="GIY-YIG_endonuc"/>
</dbReference>
<dbReference type="AlphaFoldDB" id="A0A382YXE1"/>
<dbReference type="SUPFAM" id="SSF82771">
    <property type="entry name" value="GIY-YIG endonuclease"/>
    <property type="match status" value="1"/>
</dbReference>
<dbReference type="Gene3D" id="4.10.860.10">
    <property type="entry name" value="UVR domain"/>
    <property type="match status" value="1"/>
</dbReference>
<accession>A0A382YXE1</accession>
<dbReference type="PANTHER" id="PTHR30562">
    <property type="entry name" value="UVRC/OXIDOREDUCTASE"/>
    <property type="match status" value="1"/>
</dbReference>
<dbReference type="GO" id="GO:0009380">
    <property type="term" value="C:excinuclease repair complex"/>
    <property type="evidence" value="ECO:0007669"/>
    <property type="project" value="TreeGrafter"/>
</dbReference>
<gene>
    <name evidence="3" type="ORF">METZ01_LOCUS440349</name>
</gene>
<dbReference type="PANTHER" id="PTHR30562:SF1">
    <property type="entry name" value="UVRABC SYSTEM PROTEIN C"/>
    <property type="match status" value="1"/>
</dbReference>
<dbReference type="PROSITE" id="PS50151">
    <property type="entry name" value="UVR"/>
    <property type="match status" value="1"/>
</dbReference>
<evidence type="ECO:0000313" key="3">
    <source>
        <dbReference type="EMBL" id="SVD87495.1"/>
    </source>
</evidence>
<dbReference type="EMBL" id="UINC01179024">
    <property type="protein sequence ID" value="SVD87495.1"/>
    <property type="molecule type" value="Genomic_DNA"/>
</dbReference>
<protein>
    <recommendedName>
        <fullName evidence="4">GIY-YIG domain-containing protein</fullName>
    </recommendedName>
</protein>
<evidence type="ECO:0000259" key="1">
    <source>
        <dbReference type="PROSITE" id="PS50151"/>
    </source>
</evidence>
<name>A0A382YXE1_9ZZZZ</name>
<dbReference type="InterPro" id="IPR035901">
    <property type="entry name" value="GIY-YIG_endonuc_sf"/>
</dbReference>
<dbReference type="InterPro" id="IPR047296">
    <property type="entry name" value="GIY-YIG_UvrC_Cho"/>
</dbReference>
<feature type="domain" description="GIY-YIG" evidence="2">
    <location>
        <begin position="1"/>
        <end position="70"/>
    </location>
</feature>
<dbReference type="SMART" id="SM00465">
    <property type="entry name" value="GIYc"/>
    <property type="match status" value="1"/>
</dbReference>
<dbReference type="InterPro" id="IPR001943">
    <property type="entry name" value="UVR_dom"/>
</dbReference>
<dbReference type="Pfam" id="PF02151">
    <property type="entry name" value="UVR"/>
    <property type="match status" value="1"/>
</dbReference>
<evidence type="ECO:0008006" key="4">
    <source>
        <dbReference type="Google" id="ProtNLM"/>
    </source>
</evidence>
<proteinExistence type="predicted"/>
<sequence length="261" mass="30420">GRVIYVGKAKDLRKRLSSYFTPSRKLRADIKTRALIDSIWDFDLHAVKNETEALLLEGKLIKEYRPKYNVVFRDDKRFMMLKVNLSDPLPRFQLVRVRKEDGSRYFGPFPHSGALRFTFHWINKQFSLRACRSKCPGESDYKHCNDDVIRNCAAPCIGKVSPEEYRNNIEEACRFLEGGWRDRISEIERQMNEASSNREYELAANFRDMIDSLKKILQPTRKFTRGRGIPGANINPIADMQELRSLLGMEVTPITMECFDI</sequence>
<reference evidence="3" key="1">
    <citation type="submission" date="2018-05" db="EMBL/GenBank/DDBJ databases">
        <authorList>
            <person name="Lanie J.A."/>
            <person name="Ng W.-L."/>
            <person name="Kazmierczak K.M."/>
            <person name="Andrzejewski T.M."/>
            <person name="Davidsen T.M."/>
            <person name="Wayne K.J."/>
            <person name="Tettelin H."/>
            <person name="Glass J.I."/>
            <person name="Rusch D."/>
            <person name="Podicherti R."/>
            <person name="Tsui H.-C.T."/>
            <person name="Winkler M.E."/>
        </authorList>
    </citation>
    <scope>NUCLEOTIDE SEQUENCE</scope>
</reference>
<evidence type="ECO:0000259" key="2">
    <source>
        <dbReference type="PROSITE" id="PS50164"/>
    </source>
</evidence>
<dbReference type="CDD" id="cd10434">
    <property type="entry name" value="GIY-YIG_UvrC_Cho"/>
    <property type="match status" value="1"/>
</dbReference>
<dbReference type="Gene3D" id="3.40.1440.10">
    <property type="entry name" value="GIY-YIG endonuclease"/>
    <property type="match status" value="1"/>
</dbReference>
<dbReference type="GO" id="GO:0006289">
    <property type="term" value="P:nucleotide-excision repair"/>
    <property type="evidence" value="ECO:0007669"/>
    <property type="project" value="InterPro"/>
</dbReference>
<feature type="domain" description="UVR" evidence="1">
    <location>
        <begin position="181"/>
        <end position="216"/>
    </location>
</feature>
<dbReference type="Pfam" id="PF01541">
    <property type="entry name" value="GIY-YIG"/>
    <property type="match status" value="1"/>
</dbReference>
<dbReference type="InterPro" id="IPR050066">
    <property type="entry name" value="UvrABC_protein_C"/>
</dbReference>